<evidence type="ECO:0000256" key="1">
    <source>
        <dbReference type="SAM" id="Phobius"/>
    </source>
</evidence>
<comment type="caution">
    <text evidence="2">The sequence shown here is derived from an EMBL/GenBank/DDBJ whole genome shotgun (WGS) entry which is preliminary data.</text>
</comment>
<keyword evidence="1" id="KW-1133">Transmembrane helix</keyword>
<name>A0AAJ1UWL4_9MOLU</name>
<dbReference type="EMBL" id="JASDDP010000008">
    <property type="protein sequence ID" value="MDJ1645580.1"/>
    <property type="molecule type" value="Genomic_DNA"/>
</dbReference>
<accession>A0AAJ1UWL4</accession>
<protein>
    <submittedName>
        <fullName evidence="2">Uncharacterized protein</fullName>
    </submittedName>
</protein>
<dbReference type="PROSITE" id="PS51257">
    <property type="entry name" value="PROKAR_LIPOPROTEIN"/>
    <property type="match status" value="1"/>
</dbReference>
<keyword evidence="1" id="KW-0812">Transmembrane</keyword>
<dbReference type="Proteomes" id="UP001224428">
    <property type="component" value="Unassembled WGS sequence"/>
</dbReference>
<keyword evidence="3" id="KW-1185">Reference proteome</keyword>
<gene>
    <name evidence="2" type="ORF">QLQ80_00550</name>
</gene>
<proteinExistence type="predicted"/>
<evidence type="ECO:0000313" key="3">
    <source>
        <dbReference type="Proteomes" id="UP001224428"/>
    </source>
</evidence>
<keyword evidence="1" id="KW-0472">Membrane</keyword>
<sequence length="142" mass="16223">MKLKKVLWIGVFSSISVLPTIVISCQKIKNNRQESKKEINNKIKKLSVQHRSVKLKNVFATTIENTKLKNNVNKNVQLAKVSLSENKESLHQKNTKWISRHPWISLGLAICSTFVFLPFTYILTQCVVGLVNPAKNKQPKVR</sequence>
<evidence type="ECO:0000313" key="2">
    <source>
        <dbReference type="EMBL" id="MDJ1645580.1"/>
    </source>
</evidence>
<organism evidence="2 3">
    <name type="scientific">Mycoplasma phocimorsus</name>
    <dbReference type="NCBI Taxonomy" id="3045839"/>
    <lineage>
        <taxon>Bacteria</taxon>
        <taxon>Bacillati</taxon>
        <taxon>Mycoplasmatota</taxon>
        <taxon>Mollicutes</taxon>
        <taxon>Mycoplasmataceae</taxon>
        <taxon>Mycoplasma</taxon>
    </lineage>
</organism>
<reference evidence="2" key="1">
    <citation type="submission" date="2023-05" db="EMBL/GenBank/DDBJ databases">
        <title>Mycoplasma phocimorsus sp. nov., isolated from Scandinavian patients with seal finger or septic arthritis after contact with seals.</title>
        <authorList>
            <person name="Skafte-Holm A."/>
            <person name="Pedersen T.R."/>
            <person name="Froelund M."/>
            <person name="Stegger M."/>
            <person name="Qvortrup K."/>
            <person name="Michaels D.L."/>
            <person name="Brown D.R."/>
            <person name="Jensen J.S."/>
        </authorList>
    </citation>
    <scope>NUCLEOTIDE SEQUENCE</scope>
    <source>
        <strain evidence="2">M5725</strain>
    </source>
</reference>
<feature type="transmembrane region" description="Helical" evidence="1">
    <location>
        <begin position="6"/>
        <end position="25"/>
    </location>
</feature>
<feature type="transmembrane region" description="Helical" evidence="1">
    <location>
        <begin position="103"/>
        <end position="123"/>
    </location>
</feature>
<dbReference type="RefSeq" id="WP_283827113.1">
    <property type="nucleotide sequence ID" value="NZ_JASDDP010000008.1"/>
</dbReference>
<dbReference type="AlphaFoldDB" id="A0AAJ1UWL4"/>